<protein>
    <submittedName>
        <fullName evidence="1">Uncharacterized protein</fullName>
    </submittedName>
</protein>
<dbReference type="AlphaFoldDB" id="E3NJJ1"/>
<dbReference type="eggNOG" id="ENOG502TJPD">
    <property type="taxonomic scope" value="Eukaryota"/>
</dbReference>
<gene>
    <name evidence="1" type="ORF">CRE_08615</name>
</gene>
<dbReference type="EMBL" id="DS268743">
    <property type="protein sequence ID" value="EFP00857.1"/>
    <property type="molecule type" value="Genomic_DNA"/>
</dbReference>
<evidence type="ECO:0000313" key="2">
    <source>
        <dbReference type="Proteomes" id="UP000008281"/>
    </source>
</evidence>
<evidence type="ECO:0000313" key="1">
    <source>
        <dbReference type="EMBL" id="EFP00857.1"/>
    </source>
</evidence>
<dbReference type="Gene3D" id="3.40.395.10">
    <property type="entry name" value="Adenoviral Proteinase, Chain A"/>
    <property type="match status" value="1"/>
</dbReference>
<proteinExistence type="predicted"/>
<dbReference type="OrthoDB" id="6427852at2759"/>
<reference evidence="1" key="1">
    <citation type="submission" date="2007-07" db="EMBL/GenBank/DDBJ databases">
        <title>PCAP assembly of the Caenorhabditis remanei genome.</title>
        <authorList>
            <consortium name="The Caenorhabditis remanei Sequencing Consortium"/>
            <person name="Wilson R.K."/>
        </authorList>
    </citation>
    <scope>NUCLEOTIDE SEQUENCE [LARGE SCALE GENOMIC DNA]</scope>
    <source>
        <strain evidence="1">PB4641</strain>
    </source>
</reference>
<keyword evidence="2" id="KW-1185">Reference proteome</keyword>
<organism evidence="2">
    <name type="scientific">Caenorhabditis remanei</name>
    <name type="common">Caenorhabditis vulgaris</name>
    <dbReference type="NCBI Taxonomy" id="31234"/>
    <lineage>
        <taxon>Eukaryota</taxon>
        <taxon>Metazoa</taxon>
        <taxon>Ecdysozoa</taxon>
        <taxon>Nematoda</taxon>
        <taxon>Chromadorea</taxon>
        <taxon>Rhabditida</taxon>
        <taxon>Rhabditina</taxon>
        <taxon>Rhabditomorpha</taxon>
        <taxon>Rhabditoidea</taxon>
        <taxon>Rhabditidae</taxon>
        <taxon>Peloderinae</taxon>
        <taxon>Caenorhabditis</taxon>
    </lineage>
</organism>
<dbReference type="InParanoid" id="E3NJJ1"/>
<name>E3NJJ1_CAERE</name>
<accession>E3NJJ1</accession>
<sequence>MFSHQIENILKRDSFAKKTFVGVFSADQLAGVHPRGTFGLIVNTDTTDQPGRHWQSIFVDNTKTCHFFCSLGEKPNTFVLDFMKRFPRIVCNRNKQQKASEVTCGGYCIFIQTMMARGYRFETLCDIFESITNDDTFIRNFLTDSFICVHVAIVHYGVVPPNPEISEELFYSITSHVPQVRARTCPVCLIHFPSLGSCVFHVDNNHPTPTTCSLLRPTKEAVIYEWERLVEAVFPGAFSLYRKSWRINRRGSSSKMSDSDSDSYDYIGH</sequence>
<dbReference type="HOGENOM" id="CLU_1035279_0_0_1"/>
<dbReference type="Proteomes" id="UP000008281">
    <property type="component" value="Unassembled WGS sequence"/>
</dbReference>